<dbReference type="EMBL" id="BART01006027">
    <property type="protein sequence ID" value="GAG56642.1"/>
    <property type="molecule type" value="Genomic_DNA"/>
</dbReference>
<organism evidence="1">
    <name type="scientific">marine sediment metagenome</name>
    <dbReference type="NCBI Taxonomy" id="412755"/>
    <lineage>
        <taxon>unclassified sequences</taxon>
        <taxon>metagenomes</taxon>
        <taxon>ecological metagenomes</taxon>
    </lineage>
</organism>
<comment type="caution">
    <text evidence="1">The sequence shown here is derived from an EMBL/GenBank/DDBJ whole genome shotgun (WGS) entry which is preliminary data.</text>
</comment>
<name>X0ZEM6_9ZZZZ</name>
<sequence>MIVDTCHEPSNGAYSEGVIFMCKSGINLHVLAHEFFHHIQKISEKPLKEEEAENYAIELFKDPGKALYAYHAIKKSERTLKSLRDVGLIYGGDSLGVALRQVLANLDMRYPGWKFKPSLIGAILGAVGGAYGALNLDDPWDLLAPVIGGYLAMDLYRHVQVPFIGMPTTVVTTAPVPARVSYVTQNSVAVKPLAISNQGTYRVV</sequence>
<proteinExistence type="predicted"/>
<protein>
    <submittedName>
        <fullName evidence="1">Uncharacterized protein</fullName>
    </submittedName>
</protein>
<gene>
    <name evidence="1" type="ORF">S01H4_13702</name>
</gene>
<accession>X0ZEM6</accession>
<evidence type="ECO:0000313" key="1">
    <source>
        <dbReference type="EMBL" id="GAG56642.1"/>
    </source>
</evidence>
<dbReference type="AlphaFoldDB" id="X0ZEM6"/>
<reference evidence="1" key="1">
    <citation type="journal article" date="2014" name="Front. Microbiol.">
        <title>High frequency of phylogenetically diverse reductive dehalogenase-homologous genes in deep subseafloor sedimentary metagenomes.</title>
        <authorList>
            <person name="Kawai M."/>
            <person name="Futagami T."/>
            <person name="Toyoda A."/>
            <person name="Takaki Y."/>
            <person name="Nishi S."/>
            <person name="Hori S."/>
            <person name="Arai W."/>
            <person name="Tsubouchi T."/>
            <person name="Morono Y."/>
            <person name="Uchiyama I."/>
            <person name="Ito T."/>
            <person name="Fujiyama A."/>
            <person name="Inagaki F."/>
            <person name="Takami H."/>
        </authorList>
    </citation>
    <scope>NUCLEOTIDE SEQUENCE</scope>
    <source>
        <strain evidence="1">Expedition CK06-06</strain>
    </source>
</reference>